<feature type="transmembrane region" description="Helical" evidence="7">
    <location>
        <begin position="113"/>
        <end position="133"/>
    </location>
</feature>
<dbReference type="Proteomes" id="UP000011554">
    <property type="component" value="Unassembled WGS sequence"/>
</dbReference>
<sequence length="331" mass="36332">MEYGWPTDVIETVISRVEMRLRTSMSAPENTVDVEQFFTNLFEFQYREVTMVGATLTVLVASIVFFPGFENAGRGVQSELSVGLLAVLSMVAIVAGIVKGMTGFGYSLIMTPIFATVIDPTVAVVVLAIPPWMLNMFQIAETGTGRSFVREEWSLLLLAVIGTIIGVAALATYSAGPLVPFVIGLVLLSYVVFQVVQNFVTVEEAHHPVALGMAGFSQGFLLALANLGPLLPAYFHTFERDAERYIGGLAMVLGTIFTVRIIQMALFTDLLTTYRLWLGSVIAVVTIVGLLVGTYLRRLEFDERAFNWFVVGLLFVISLNIFRNSVPALFF</sequence>
<dbReference type="AlphaFoldDB" id="M0AFS1"/>
<feature type="transmembrane region" description="Helical" evidence="7">
    <location>
        <begin position="178"/>
        <end position="196"/>
    </location>
</feature>
<gene>
    <name evidence="8" type="ORF">C481_20106</name>
</gene>
<reference evidence="8 9" key="1">
    <citation type="journal article" date="2014" name="PLoS Genet.">
        <title>Phylogenetically driven sequencing of extremely halophilic archaea reveals strategies for static and dynamic osmo-response.</title>
        <authorList>
            <person name="Becker E.A."/>
            <person name="Seitzer P.M."/>
            <person name="Tritt A."/>
            <person name="Larsen D."/>
            <person name="Krusor M."/>
            <person name="Yao A.I."/>
            <person name="Wu D."/>
            <person name="Madern D."/>
            <person name="Eisen J.A."/>
            <person name="Darling A.E."/>
            <person name="Facciotti M.T."/>
        </authorList>
    </citation>
    <scope>NUCLEOTIDE SEQUENCE [LARGE SCALE GENOMIC DNA]</scope>
    <source>
        <strain evidence="8 9">DSM 12278</strain>
    </source>
</reference>
<keyword evidence="2" id="KW-0813">Transport</keyword>
<feature type="transmembrane region" description="Helical" evidence="7">
    <location>
        <begin position="153"/>
        <end position="171"/>
    </location>
</feature>
<dbReference type="InterPro" id="IPR052017">
    <property type="entry name" value="TSUP"/>
</dbReference>
<dbReference type="STRING" id="29540.C481_20106"/>
<dbReference type="PANTHER" id="PTHR30269:SF37">
    <property type="entry name" value="MEMBRANE TRANSPORTER PROTEIN"/>
    <property type="match status" value="1"/>
</dbReference>
<dbReference type="InterPro" id="IPR002781">
    <property type="entry name" value="TM_pro_TauE-like"/>
</dbReference>
<keyword evidence="9" id="KW-1185">Reference proteome</keyword>
<evidence type="ECO:0000256" key="4">
    <source>
        <dbReference type="ARBA" id="ARBA00022692"/>
    </source>
</evidence>
<feature type="transmembrane region" description="Helical" evidence="7">
    <location>
        <begin position="81"/>
        <end position="101"/>
    </location>
</feature>
<evidence type="ECO:0000256" key="1">
    <source>
        <dbReference type="ARBA" id="ARBA00004651"/>
    </source>
</evidence>
<dbReference type="PATRIC" id="fig|29540.5.peg.4094"/>
<name>M0AFS1_NATA1</name>
<keyword evidence="3 7" id="KW-1003">Cell membrane</keyword>
<organism evidence="8 9">
    <name type="scientific">Natrialba asiatica (strain ATCC 700177 / DSM 12278 / JCM 9576 / FERM P-10747 / NBRC 102637 / 172P1)</name>
    <dbReference type="NCBI Taxonomy" id="29540"/>
    <lineage>
        <taxon>Archaea</taxon>
        <taxon>Methanobacteriati</taxon>
        <taxon>Methanobacteriota</taxon>
        <taxon>Stenosarchaea group</taxon>
        <taxon>Halobacteria</taxon>
        <taxon>Halobacteriales</taxon>
        <taxon>Natrialbaceae</taxon>
        <taxon>Natrialba</taxon>
    </lineage>
</organism>
<dbReference type="eggNOG" id="arCOG08194">
    <property type="taxonomic scope" value="Archaea"/>
</dbReference>
<feature type="transmembrane region" description="Helical" evidence="7">
    <location>
        <begin position="247"/>
        <end position="268"/>
    </location>
</feature>
<evidence type="ECO:0000256" key="3">
    <source>
        <dbReference type="ARBA" id="ARBA00022475"/>
    </source>
</evidence>
<dbReference type="GO" id="GO:0005886">
    <property type="term" value="C:plasma membrane"/>
    <property type="evidence" value="ECO:0007669"/>
    <property type="project" value="UniProtKB-SubCell"/>
</dbReference>
<dbReference type="EMBL" id="AOIO01000041">
    <property type="protein sequence ID" value="ELY97389.1"/>
    <property type="molecule type" value="Genomic_DNA"/>
</dbReference>
<evidence type="ECO:0000256" key="5">
    <source>
        <dbReference type="ARBA" id="ARBA00022989"/>
    </source>
</evidence>
<evidence type="ECO:0000256" key="6">
    <source>
        <dbReference type="ARBA" id="ARBA00023136"/>
    </source>
</evidence>
<feature type="transmembrane region" description="Helical" evidence="7">
    <location>
        <begin position="49"/>
        <end position="69"/>
    </location>
</feature>
<accession>M0AFS1</accession>
<feature type="transmembrane region" description="Helical" evidence="7">
    <location>
        <begin position="305"/>
        <end position="322"/>
    </location>
</feature>
<keyword evidence="4 7" id="KW-0812">Transmembrane</keyword>
<comment type="similarity">
    <text evidence="7">Belongs to the 4-toluene sulfonate uptake permease (TSUP) (TC 2.A.102) family.</text>
</comment>
<evidence type="ECO:0000313" key="9">
    <source>
        <dbReference type="Proteomes" id="UP000011554"/>
    </source>
</evidence>
<evidence type="ECO:0000256" key="7">
    <source>
        <dbReference type="RuleBase" id="RU363041"/>
    </source>
</evidence>
<feature type="transmembrane region" description="Helical" evidence="7">
    <location>
        <begin position="216"/>
        <end position="235"/>
    </location>
</feature>
<dbReference type="PANTHER" id="PTHR30269">
    <property type="entry name" value="TRANSMEMBRANE PROTEIN YFCA"/>
    <property type="match status" value="1"/>
</dbReference>
<protein>
    <recommendedName>
        <fullName evidence="7">Probable membrane transporter protein</fullName>
    </recommendedName>
</protein>
<evidence type="ECO:0000313" key="8">
    <source>
        <dbReference type="EMBL" id="ELY97389.1"/>
    </source>
</evidence>
<keyword evidence="6 7" id="KW-0472">Membrane</keyword>
<proteinExistence type="inferred from homology"/>
<feature type="transmembrane region" description="Helical" evidence="7">
    <location>
        <begin position="274"/>
        <end position="293"/>
    </location>
</feature>
<dbReference type="Pfam" id="PF01925">
    <property type="entry name" value="TauE"/>
    <property type="match status" value="1"/>
</dbReference>
<keyword evidence="5 7" id="KW-1133">Transmembrane helix</keyword>
<evidence type="ECO:0000256" key="2">
    <source>
        <dbReference type="ARBA" id="ARBA00022448"/>
    </source>
</evidence>
<comment type="caution">
    <text evidence="8">The sequence shown here is derived from an EMBL/GenBank/DDBJ whole genome shotgun (WGS) entry which is preliminary data.</text>
</comment>
<comment type="subcellular location">
    <subcellularLocation>
        <location evidence="1 7">Cell membrane</location>
        <topology evidence="1 7">Multi-pass membrane protein</topology>
    </subcellularLocation>
</comment>